<evidence type="ECO:0000313" key="1">
    <source>
        <dbReference type="EMBL" id="GMG18860.1"/>
    </source>
</evidence>
<reference evidence="1" key="1">
    <citation type="submission" date="2023-04" db="EMBL/GenBank/DDBJ databases">
        <title>Ambrosiozyma monospora NBRC 1965.</title>
        <authorList>
            <person name="Ichikawa N."/>
            <person name="Sato H."/>
            <person name="Tonouchi N."/>
        </authorList>
    </citation>
    <scope>NUCLEOTIDE SEQUENCE</scope>
    <source>
        <strain evidence="1">NBRC 1965</strain>
    </source>
</reference>
<accession>A0A9W6YRM4</accession>
<comment type="caution">
    <text evidence="1">The sequence shown here is derived from an EMBL/GenBank/DDBJ whole genome shotgun (WGS) entry which is preliminary data.</text>
</comment>
<name>A0A9W6YRM4_AMBMO</name>
<sequence length="127" mass="14534">MLGASLEKAKIVKTVDVLQQPQEKDGTTTVDNNEHHHEEVINNSQLTTISPREIENAKLQPKEIINNTLPLRMIEDDEHHHEEVINNSQLTTIPPMEIENAKPCMIPFESKNCCISLFKYSVPLYFN</sequence>
<keyword evidence="2" id="KW-1185">Reference proteome</keyword>
<protein>
    <submittedName>
        <fullName evidence="1">Unnamed protein product</fullName>
    </submittedName>
</protein>
<dbReference type="EMBL" id="BSXU01000017">
    <property type="protein sequence ID" value="GMG18860.1"/>
    <property type="molecule type" value="Genomic_DNA"/>
</dbReference>
<organism evidence="1 2">
    <name type="scientific">Ambrosiozyma monospora</name>
    <name type="common">Yeast</name>
    <name type="synonym">Endomycopsis monosporus</name>
    <dbReference type="NCBI Taxonomy" id="43982"/>
    <lineage>
        <taxon>Eukaryota</taxon>
        <taxon>Fungi</taxon>
        <taxon>Dikarya</taxon>
        <taxon>Ascomycota</taxon>
        <taxon>Saccharomycotina</taxon>
        <taxon>Pichiomycetes</taxon>
        <taxon>Pichiales</taxon>
        <taxon>Pichiaceae</taxon>
        <taxon>Ambrosiozyma</taxon>
    </lineage>
</organism>
<dbReference type="AlphaFoldDB" id="A0A9W6YRM4"/>
<dbReference type="Proteomes" id="UP001165063">
    <property type="component" value="Unassembled WGS sequence"/>
</dbReference>
<evidence type="ECO:0000313" key="2">
    <source>
        <dbReference type="Proteomes" id="UP001165063"/>
    </source>
</evidence>
<proteinExistence type="predicted"/>
<gene>
    <name evidence="1" type="ORF">Amon01_000002600</name>
</gene>